<feature type="region of interest" description="Disordered" evidence="1">
    <location>
        <begin position="144"/>
        <end position="163"/>
    </location>
</feature>
<protein>
    <submittedName>
        <fullName evidence="3">Uncharacterized protein</fullName>
    </submittedName>
</protein>
<evidence type="ECO:0000256" key="1">
    <source>
        <dbReference type="SAM" id="MobiDB-lite"/>
    </source>
</evidence>
<evidence type="ECO:0000313" key="4">
    <source>
        <dbReference type="Proteomes" id="UP000219338"/>
    </source>
</evidence>
<organism evidence="3 4">
    <name type="scientific">Armillaria ostoyae</name>
    <name type="common">Armillaria root rot fungus</name>
    <dbReference type="NCBI Taxonomy" id="47428"/>
    <lineage>
        <taxon>Eukaryota</taxon>
        <taxon>Fungi</taxon>
        <taxon>Dikarya</taxon>
        <taxon>Basidiomycota</taxon>
        <taxon>Agaricomycotina</taxon>
        <taxon>Agaricomycetes</taxon>
        <taxon>Agaricomycetidae</taxon>
        <taxon>Agaricales</taxon>
        <taxon>Marasmiineae</taxon>
        <taxon>Physalacriaceae</taxon>
        <taxon>Armillaria</taxon>
    </lineage>
</organism>
<keyword evidence="2" id="KW-0472">Membrane</keyword>
<evidence type="ECO:0000256" key="2">
    <source>
        <dbReference type="SAM" id="Phobius"/>
    </source>
</evidence>
<reference evidence="4" key="1">
    <citation type="journal article" date="2017" name="Nat. Ecol. Evol.">
        <title>Genome expansion and lineage-specific genetic innovations in the forest pathogenic fungi Armillaria.</title>
        <authorList>
            <person name="Sipos G."/>
            <person name="Prasanna A.N."/>
            <person name="Walter M.C."/>
            <person name="O'Connor E."/>
            <person name="Balint B."/>
            <person name="Krizsan K."/>
            <person name="Kiss B."/>
            <person name="Hess J."/>
            <person name="Varga T."/>
            <person name="Slot J."/>
            <person name="Riley R."/>
            <person name="Boka B."/>
            <person name="Rigling D."/>
            <person name="Barry K."/>
            <person name="Lee J."/>
            <person name="Mihaltcheva S."/>
            <person name="LaButti K."/>
            <person name="Lipzen A."/>
            <person name="Waldron R."/>
            <person name="Moloney N.M."/>
            <person name="Sperisen C."/>
            <person name="Kredics L."/>
            <person name="Vagvoelgyi C."/>
            <person name="Patrignani A."/>
            <person name="Fitzpatrick D."/>
            <person name="Nagy I."/>
            <person name="Doyle S."/>
            <person name="Anderson J.B."/>
            <person name="Grigoriev I.V."/>
            <person name="Gueldener U."/>
            <person name="Muensterkoetter M."/>
            <person name="Nagy L.G."/>
        </authorList>
    </citation>
    <scope>NUCLEOTIDE SEQUENCE [LARGE SCALE GENOMIC DNA]</scope>
    <source>
        <strain evidence="4">C18/9</strain>
    </source>
</reference>
<name>A0A284RKA1_ARMOS</name>
<evidence type="ECO:0000313" key="3">
    <source>
        <dbReference type="EMBL" id="SJL09165.1"/>
    </source>
</evidence>
<dbReference type="EMBL" id="FUEG01000010">
    <property type="protein sequence ID" value="SJL09165.1"/>
    <property type="molecule type" value="Genomic_DNA"/>
</dbReference>
<sequence length="163" mass="18811">MSDTEDFNKAKRKQIQNLLNSPFDAIRVAVAMTNLKYFSEWILPQKKQNHEIHPRPSSTPAYQYQKYPSISFIAFLYSTATFLSSLAPFPVFLPSTVCLKAQKRMPVDTQKRDYGLDSEDMFYHPAVMNHGQLLRYPPRWLQGLTRNGSQTRPDRCPPSSPLI</sequence>
<keyword evidence="2" id="KW-0812">Transmembrane</keyword>
<feature type="transmembrane region" description="Helical" evidence="2">
    <location>
        <begin position="72"/>
        <end position="93"/>
    </location>
</feature>
<dbReference type="AlphaFoldDB" id="A0A284RKA1"/>
<proteinExistence type="predicted"/>
<keyword evidence="2" id="KW-1133">Transmembrane helix</keyword>
<keyword evidence="4" id="KW-1185">Reference proteome</keyword>
<gene>
    <name evidence="3" type="ORF">ARMOST_12541</name>
</gene>
<accession>A0A284RKA1</accession>
<dbReference type="Proteomes" id="UP000219338">
    <property type="component" value="Unassembled WGS sequence"/>
</dbReference>